<sequence length="72" mass="8285">MNRSSRVVKLMAQHEERLKPLNQSSARRRAWEHDGNAATCRLVNKQCVITATIITLRVEQRKMTITIKNNAP</sequence>
<name>A0AAV7UP18_PLEWA</name>
<dbReference type="EMBL" id="JANPWB010000005">
    <property type="protein sequence ID" value="KAJ1189714.1"/>
    <property type="molecule type" value="Genomic_DNA"/>
</dbReference>
<reference evidence="1" key="1">
    <citation type="journal article" date="2022" name="bioRxiv">
        <title>Sequencing and chromosome-scale assembly of the giantPleurodeles waltlgenome.</title>
        <authorList>
            <person name="Brown T."/>
            <person name="Elewa A."/>
            <person name="Iarovenko S."/>
            <person name="Subramanian E."/>
            <person name="Araus A.J."/>
            <person name="Petzold A."/>
            <person name="Susuki M."/>
            <person name="Suzuki K.-i.T."/>
            <person name="Hayashi T."/>
            <person name="Toyoda A."/>
            <person name="Oliveira C."/>
            <person name="Osipova E."/>
            <person name="Leigh N.D."/>
            <person name="Simon A."/>
            <person name="Yun M.H."/>
        </authorList>
    </citation>
    <scope>NUCLEOTIDE SEQUENCE</scope>
    <source>
        <strain evidence="1">20211129_DDA</strain>
        <tissue evidence="1">Liver</tissue>
    </source>
</reference>
<comment type="caution">
    <text evidence="1">The sequence shown here is derived from an EMBL/GenBank/DDBJ whole genome shotgun (WGS) entry which is preliminary data.</text>
</comment>
<protein>
    <submittedName>
        <fullName evidence="1">Uncharacterized protein</fullName>
    </submittedName>
</protein>
<keyword evidence="2" id="KW-1185">Reference proteome</keyword>
<organism evidence="1 2">
    <name type="scientific">Pleurodeles waltl</name>
    <name type="common">Iberian ribbed newt</name>
    <dbReference type="NCBI Taxonomy" id="8319"/>
    <lineage>
        <taxon>Eukaryota</taxon>
        <taxon>Metazoa</taxon>
        <taxon>Chordata</taxon>
        <taxon>Craniata</taxon>
        <taxon>Vertebrata</taxon>
        <taxon>Euteleostomi</taxon>
        <taxon>Amphibia</taxon>
        <taxon>Batrachia</taxon>
        <taxon>Caudata</taxon>
        <taxon>Salamandroidea</taxon>
        <taxon>Salamandridae</taxon>
        <taxon>Pleurodelinae</taxon>
        <taxon>Pleurodeles</taxon>
    </lineage>
</organism>
<gene>
    <name evidence="1" type="ORF">NDU88_006456</name>
</gene>
<dbReference type="AlphaFoldDB" id="A0AAV7UP18"/>
<dbReference type="Proteomes" id="UP001066276">
    <property type="component" value="Chromosome 3_1"/>
</dbReference>
<accession>A0AAV7UP18</accession>
<evidence type="ECO:0000313" key="2">
    <source>
        <dbReference type="Proteomes" id="UP001066276"/>
    </source>
</evidence>
<evidence type="ECO:0000313" key="1">
    <source>
        <dbReference type="EMBL" id="KAJ1189714.1"/>
    </source>
</evidence>
<proteinExistence type="predicted"/>